<proteinExistence type="predicted"/>
<keyword evidence="1" id="KW-0732">Signal</keyword>
<protein>
    <submittedName>
        <fullName evidence="2">Uncharacterized protein</fullName>
    </submittedName>
</protein>
<comment type="caution">
    <text evidence="2">The sequence shown here is derived from an EMBL/GenBank/DDBJ whole genome shotgun (WGS) entry which is preliminary data.</text>
</comment>
<evidence type="ECO:0000256" key="1">
    <source>
        <dbReference type="SAM" id="SignalP"/>
    </source>
</evidence>
<reference evidence="2 3" key="1">
    <citation type="journal article" date="2023" name="Plants (Basel)">
        <title>Bridging the Gap: Combining Genomics and Transcriptomics Approaches to Understand Stylosanthes scabra, an Orphan Legume from the Brazilian Caatinga.</title>
        <authorList>
            <person name="Ferreira-Neto J.R.C."/>
            <person name="da Silva M.D."/>
            <person name="Binneck E."/>
            <person name="de Melo N.F."/>
            <person name="da Silva R.H."/>
            <person name="de Melo A.L.T.M."/>
            <person name="Pandolfi V."/>
            <person name="Bustamante F.O."/>
            <person name="Brasileiro-Vidal A.C."/>
            <person name="Benko-Iseppon A.M."/>
        </authorList>
    </citation>
    <scope>NUCLEOTIDE SEQUENCE [LARGE SCALE GENOMIC DNA]</scope>
    <source>
        <tissue evidence="2">Leaves</tissue>
    </source>
</reference>
<dbReference type="Proteomes" id="UP001341840">
    <property type="component" value="Unassembled WGS sequence"/>
</dbReference>
<sequence>MALLESVSTMIFLIHLSHASCNHFIIAFISASRAFAVPIFIANPNSHPPSSLWVTPAILVGPRLPLEDPSIFTERSLSMFEWFFLQVDVDPFLKLEAKEEVYHSGIEQFIPHLGSLVAISNYMERSFNITVTIDAEGFVPWPHLTTLQAVRKLLWPNFQ</sequence>
<accession>A0ABU6ZBC9</accession>
<keyword evidence="3" id="KW-1185">Reference proteome</keyword>
<evidence type="ECO:0000313" key="3">
    <source>
        <dbReference type="Proteomes" id="UP001341840"/>
    </source>
</evidence>
<dbReference type="EMBL" id="JASCZI010271948">
    <property type="protein sequence ID" value="MED6218168.1"/>
    <property type="molecule type" value="Genomic_DNA"/>
</dbReference>
<organism evidence="2 3">
    <name type="scientific">Stylosanthes scabra</name>
    <dbReference type="NCBI Taxonomy" id="79078"/>
    <lineage>
        <taxon>Eukaryota</taxon>
        <taxon>Viridiplantae</taxon>
        <taxon>Streptophyta</taxon>
        <taxon>Embryophyta</taxon>
        <taxon>Tracheophyta</taxon>
        <taxon>Spermatophyta</taxon>
        <taxon>Magnoliopsida</taxon>
        <taxon>eudicotyledons</taxon>
        <taxon>Gunneridae</taxon>
        <taxon>Pentapetalae</taxon>
        <taxon>rosids</taxon>
        <taxon>fabids</taxon>
        <taxon>Fabales</taxon>
        <taxon>Fabaceae</taxon>
        <taxon>Papilionoideae</taxon>
        <taxon>50 kb inversion clade</taxon>
        <taxon>dalbergioids sensu lato</taxon>
        <taxon>Dalbergieae</taxon>
        <taxon>Pterocarpus clade</taxon>
        <taxon>Stylosanthes</taxon>
    </lineage>
</organism>
<feature type="signal peptide" evidence="1">
    <location>
        <begin position="1"/>
        <end position="19"/>
    </location>
</feature>
<evidence type="ECO:0000313" key="2">
    <source>
        <dbReference type="EMBL" id="MED6218168.1"/>
    </source>
</evidence>
<feature type="chain" id="PRO_5047141657" evidence="1">
    <location>
        <begin position="20"/>
        <end position="159"/>
    </location>
</feature>
<gene>
    <name evidence="2" type="ORF">PIB30_024494</name>
</gene>
<name>A0ABU6ZBC9_9FABA</name>